<accession>A0ABY6LPG9</accession>
<dbReference type="PANTHER" id="PTHR24419">
    <property type="entry name" value="INTERLEUKIN-1 RECEPTOR-ASSOCIATED KINASE"/>
    <property type="match status" value="1"/>
</dbReference>
<proteinExistence type="predicted"/>
<dbReference type="InterPro" id="IPR011009">
    <property type="entry name" value="Kinase-like_dom_sf"/>
</dbReference>
<protein>
    <submittedName>
        <fullName evidence="1">GSG2</fullName>
    </submittedName>
</protein>
<evidence type="ECO:0000313" key="1">
    <source>
        <dbReference type="EMBL" id="UYV82267.1"/>
    </source>
</evidence>
<dbReference type="Proteomes" id="UP001235939">
    <property type="component" value="Chromosome 21"/>
</dbReference>
<reference evidence="1 2" key="1">
    <citation type="submission" date="2022-01" db="EMBL/GenBank/DDBJ databases">
        <title>A chromosomal length assembly of Cordylochernes scorpioides.</title>
        <authorList>
            <person name="Zeh D."/>
            <person name="Zeh J."/>
        </authorList>
    </citation>
    <scope>NUCLEOTIDE SEQUENCE [LARGE SCALE GENOMIC DNA]</scope>
    <source>
        <strain evidence="1">IN4F17</strain>
        <tissue evidence="1">Whole Body</tissue>
    </source>
</reference>
<sequence>MVKGHPPKIFQLVAAENMKLSEGNEDHLVRCIVLKMENFGCSLTAYQNRLSQTQVLSILAQVTCSLAVAEKALKFEQRDLHEGNILLKPTKDINQEYRLDGQVVGSLHVDSRKQGASICDIVEKEGNGDYSRFYPISNKFWVFVLDKSLIECLKRSSPNFRNKLFVICEKAQHETLLFEYYNKVLVPSLRQQMRYERWPLLRLLTET</sequence>
<dbReference type="EMBL" id="CP092883">
    <property type="protein sequence ID" value="UYV82267.1"/>
    <property type="molecule type" value="Genomic_DNA"/>
</dbReference>
<gene>
    <name evidence="1" type="ORF">LAZ67_21001506</name>
</gene>
<keyword evidence="2" id="KW-1185">Reference proteome</keyword>
<dbReference type="SUPFAM" id="SSF56112">
    <property type="entry name" value="Protein kinase-like (PK-like)"/>
    <property type="match status" value="1"/>
</dbReference>
<dbReference type="Gene3D" id="1.10.510.10">
    <property type="entry name" value="Transferase(Phosphotransferase) domain 1"/>
    <property type="match status" value="1"/>
</dbReference>
<evidence type="ECO:0000313" key="2">
    <source>
        <dbReference type="Proteomes" id="UP001235939"/>
    </source>
</evidence>
<dbReference type="Pfam" id="PF12330">
    <property type="entry name" value="Haspin_kinase"/>
    <property type="match status" value="1"/>
</dbReference>
<dbReference type="PANTHER" id="PTHR24419:SF18">
    <property type="entry name" value="SERINE_THREONINE-PROTEIN KINASE HASPIN"/>
    <property type="match status" value="1"/>
</dbReference>
<name>A0ABY6LPG9_9ARAC</name>
<organism evidence="1 2">
    <name type="scientific">Cordylochernes scorpioides</name>
    <dbReference type="NCBI Taxonomy" id="51811"/>
    <lineage>
        <taxon>Eukaryota</taxon>
        <taxon>Metazoa</taxon>
        <taxon>Ecdysozoa</taxon>
        <taxon>Arthropoda</taxon>
        <taxon>Chelicerata</taxon>
        <taxon>Arachnida</taxon>
        <taxon>Pseudoscorpiones</taxon>
        <taxon>Cheliferoidea</taxon>
        <taxon>Chernetidae</taxon>
        <taxon>Cordylochernes</taxon>
    </lineage>
</organism>